<dbReference type="InterPro" id="IPR000620">
    <property type="entry name" value="EamA_dom"/>
</dbReference>
<keyword evidence="5 6" id="KW-0472">Membrane</keyword>
<comment type="subcellular location">
    <subcellularLocation>
        <location evidence="1">Membrane</location>
        <topology evidence="1">Multi-pass membrane protein</topology>
    </subcellularLocation>
</comment>
<evidence type="ECO:0000256" key="1">
    <source>
        <dbReference type="ARBA" id="ARBA00004141"/>
    </source>
</evidence>
<comment type="caution">
    <text evidence="8">The sequence shown here is derived from an EMBL/GenBank/DDBJ whole genome shotgun (WGS) entry which is preliminary data.</text>
</comment>
<dbReference type="EMBL" id="QJTK01000005">
    <property type="protein sequence ID" value="PYF10263.1"/>
    <property type="molecule type" value="Genomic_DNA"/>
</dbReference>
<protein>
    <submittedName>
        <fullName evidence="8">EamA domain-containing membrane protein RarD</fullName>
    </submittedName>
</protein>
<reference evidence="8 9" key="1">
    <citation type="submission" date="2018-06" db="EMBL/GenBank/DDBJ databases">
        <title>Genomic Encyclopedia of Type Strains, Phase III (KMG-III): the genomes of soil and plant-associated and newly described type strains.</title>
        <authorList>
            <person name="Whitman W."/>
        </authorList>
    </citation>
    <scope>NUCLEOTIDE SEQUENCE [LARGE SCALE GENOMIC DNA]</scope>
    <source>
        <strain evidence="8 9">JA737</strain>
    </source>
</reference>
<feature type="transmembrane region" description="Helical" evidence="6">
    <location>
        <begin position="265"/>
        <end position="283"/>
    </location>
</feature>
<dbReference type="Gene3D" id="1.10.3730.20">
    <property type="match status" value="1"/>
</dbReference>
<dbReference type="GO" id="GO:0016020">
    <property type="term" value="C:membrane"/>
    <property type="evidence" value="ECO:0007669"/>
    <property type="project" value="UniProtKB-SubCell"/>
</dbReference>
<feature type="transmembrane region" description="Helical" evidence="6">
    <location>
        <begin position="104"/>
        <end position="121"/>
    </location>
</feature>
<dbReference type="PANTHER" id="PTHR22911">
    <property type="entry name" value="ACYL-MALONYL CONDENSING ENZYME-RELATED"/>
    <property type="match status" value="1"/>
</dbReference>
<evidence type="ECO:0000256" key="6">
    <source>
        <dbReference type="SAM" id="Phobius"/>
    </source>
</evidence>
<feature type="domain" description="EamA" evidence="7">
    <location>
        <begin position="153"/>
        <end position="282"/>
    </location>
</feature>
<feature type="domain" description="EamA" evidence="7">
    <location>
        <begin position="13"/>
        <end position="143"/>
    </location>
</feature>
<evidence type="ECO:0000256" key="4">
    <source>
        <dbReference type="ARBA" id="ARBA00022989"/>
    </source>
</evidence>
<sequence length="295" mass="31555">MTAISEKNHPVEGVLWMLATGLAFVFVNGIVRYLGTALPAAESAFIRFAWGLLFLAPSLMPLVRTGLSPSLFKLFALRGALHTVAVMLWFYAMARITISEVTAIGYLNPIVVTIGAGLLFGEGFRPARMIAIGVAMIGALVVLRPGLRELSPGHLAQLGAAFGFGLSYLVMKRLTQLAPASVVVAVMALSVTIGLAPFAAYVWQPVSLTQVLWLGAVAVFATTGHYCMTRAFACAPMTVTQPVTFLQLVWATALGWSVFGESVDPWVILGGAIILAAVVFLTWRESRGEASKERI</sequence>
<dbReference type="Proteomes" id="UP000247727">
    <property type="component" value="Unassembled WGS sequence"/>
</dbReference>
<evidence type="ECO:0000313" key="8">
    <source>
        <dbReference type="EMBL" id="PYF10263.1"/>
    </source>
</evidence>
<feature type="transmembrane region" description="Helical" evidence="6">
    <location>
        <begin position="153"/>
        <end position="170"/>
    </location>
</feature>
<dbReference type="SUPFAM" id="SSF103481">
    <property type="entry name" value="Multidrug resistance efflux transporter EmrE"/>
    <property type="match status" value="2"/>
</dbReference>
<feature type="transmembrane region" description="Helical" evidence="6">
    <location>
        <begin position="45"/>
        <end position="63"/>
    </location>
</feature>
<feature type="transmembrane region" description="Helical" evidence="6">
    <location>
        <begin position="128"/>
        <end position="147"/>
    </location>
</feature>
<evidence type="ECO:0000313" key="9">
    <source>
        <dbReference type="Proteomes" id="UP000247727"/>
    </source>
</evidence>
<name>A0A318TZ66_9RHOB</name>
<organism evidence="8 9">
    <name type="scientific">Rhodobacter viridis</name>
    <dbReference type="NCBI Taxonomy" id="1054202"/>
    <lineage>
        <taxon>Bacteria</taxon>
        <taxon>Pseudomonadati</taxon>
        <taxon>Pseudomonadota</taxon>
        <taxon>Alphaproteobacteria</taxon>
        <taxon>Rhodobacterales</taxon>
        <taxon>Rhodobacter group</taxon>
        <taxon>Rhodobacter</taxon>
    </lineage>
</organism>
<feature type="transmembrane region" description="Helical" evidence="6">
    <location>
        <begin position="75"/>
        <end position="92"/>
    </location>
</feature>
<keyword evidence="3 6" id="KW-0812">Transmembrane</keyword>
<accession>A0A318TZ66</accession>
<evidence type="ECO:0000256" key="2">
    <source>
        <dbReference type="ARBA" id="ARBA00009853"/>
    </source>
</evidence>
<gene>
    <name evidence="8" type="ORF">C8J30_10572</name>
</gene>
<keyword evidence="4 6" id="KW-1133">Transmembrane helix</keyword>
<feature type="transmembrane region" description="Helical" evidence="6">
    <location>
        <begin position="210"/>
        <end position="227"/>
    </location>
</feature>
<dbReference type="Pfam" id="PF00892">
    <property type="entry name" value="EamA"/>
    <property type="match status" value="2"/>
</dbReference>
<comment type="similarity">
    <text evidence="2">Belongs to the drug/metabolite transporter (DMT) superfamily. 10 TMS drug/metabolite exporter (DME) (TC 2.A.7.3) family.</text>
</comment>
<feature type="transmembrane region" description="Helical" evidence="6">
    <location>
        <begin position="182"/>
        <end position="204"/>
    </location>
</feature>
<evidence type="ECO:0000256" key="3">
    <source>
        <dbReference type="ARBA" id="ARBA00022692"/>
    </source>
</evidence>
<feature type="transmembrane region" description="Helical" evidence="6">
    <location>
        <begin position="14"/>
        <end position="33"/>
    </location>
</feature>
<proteinExistence type="inferred from homology"/>
<dbReference type="AlphaFoldDB" id="A0A318TZ66"/>
<evidence type="ECO:0000259" key="7">
    <source>
        <dbReference type="Pfam" id="PF00892"/>
    </source>
</evidence>
<dbReference type="OrthoDB" id="7374604at2"/>
<evidence type="ECO:0000256" key="5">
    <source>
        <dbReference type="ARBA" id="ARBA00023136"/>
    </source>
</evidence>
<keyword evidence="9" id="KW-1185">Reference proteome</keyword>
<feature type="transmembrane region" description="Helical" evidence="6">
    <location>
        <begin position="239"/>
        <end position="259"/>
    </location>
</feature>
<dbReference type="RefSeq" id="WP_110805443.1">
    <property type="nucleotide sequence ID" value="NZ_QJTK01000005.1"/>
</dbReference>
<dbReference type="PANTHER" id="PTHR22911:SF6">
    <property type="entry name" value="SOLUTE CARRIER FAMILY 35 MEMBER G1"/>
    <property type="match status" value="1"/>
</dbReference>
<dbReference type="InterPro" id="IPR037185">
    <property type="entry name" value="EmrE-like"/>
</dbReference>